<accession>A0A7V0T761</accession>
<dbReference type="InterPro" id="IPR023614">
    <property type="entry name" value="Porin_dom_sf"/>
</dbReference>
<proteinExistence type="predicted"/>
<gene>
    <name evidence="1" type="ORF">ENN51_07330</name>
</gene>
<dbReference type="AlphaFoldDB" id="A0A7V0T761"/>
<dbReference type="SUPFAM" id="SSF56935">
    <property type="entry name" value="Porins"/>
    <property type="match status" value="1"/>
</dbReference>
<organism evidence="1">
    <name type="scientific">candidate division WOR-3 bacterium</name>
    <dbReference type="NCBI Taxonomy" id="2052148"/>
    <lineage>
        <taxon>Bacteria</taxon>
        <taxon>Bacteria division WOR-3</taxon>
    </lineage>
</organism>
<dbReference type="Proteomes" id="UP000885672">
    <property type="component" value="Unassembled WGS sequence"/>
</dbReference>
<name>A0A7V0T761_UNCW3</name>
<comment type="caution">
    <text evidence="1">The sequence shown here is derived from an EMBL/GenBank/DDBJ whole genome shotgun (WGS) entry which is preliminary data.</text>
</comment>
<protein>
    <recommendedName>
        <fullName evidence="2">Porin</fullName>
    </recommendedName>
</protein>
<sequence length="344" mass="38247">MSRLQDARHRRLREGGLGRALCVLLLFAFVASPALADLELADGRLTLDALVSANAKWLRSERHGMAVSRFDFYRFEAPVGLTAAVGEKASIRLSFDAGFNRGVHDLYVDLRWPGGIGFKAGQFLLPAGSEAIARPRDAVFVERSIVWLNWRPWSARDLDVWDPRDAGAMLTYESGRFDAAVAVVNGSGKTVWLRDDNDWKDVCGRLVVRPIPGVEAFLAARGYYGRIGTEGTAFRNLAGEFRLEFDRFRIAGEGQHAVAGTATRTTCYLQGAYAAHPLLEPVFRVDASLKTNDTDLGFTPGLNISPAGDRFRLMLNYTWRRRISSDPDLRSAEQRLLAQIQAWL</sequence>
<evidence type="ECO:0008006" key="2">
    <source>
        <dbReference type="Google" id="ProtNLM"/>
    </source>
</evidence>
<dbReference type="Gene3D" id="2.40.160.10">
    <property type="entry name" value="Porin"/>
    <property type="match status" value="1"/>
</dbReference>
<evidence type="ECO:0000313" key="1">
    <source>
        <dbReference type="EMBL" id="HDR00076.1"/>
    </source>
</evidence>
<dbReference type="EMBL" id="DSBX01000272">
    <property type="protein sequence ID" value="HDR00076.1"/>
    <property type="molecule type" value="Genomic_DNA"/>
</dbReference>
<reference evidence="1" key="1">
    <citation type="journal article" date="2020" name="mSystems">
        <title>Genome- and Community-Level Interaction Insights into Carbon Utilization and Element Cycling Functions of Hydrothermarchaeota in Hydrothermal Sediment.</title>
        <authorList>
            <person name="Zhou Z."/>
            <person name="Liu Y."/>
            <person name="Xu W."/>
            <person name="Pan J."/>
            <person name="Luo Z.H."/>
            <person name="Li M."/>
        </authorList>
    </citation>
    <scope>NUCLEOTIDE SEQUENCE [LARGE SCALE GENOMIC DNA]</scope>
    <source>
        <strain evidence="1">SpSt-1182</strain>
    </source>
</reference>